<dbReference type="CDD" id="cd04663">
    <property type="entry name" value="NUDIX_Hydrolase"/>
    <property type="match status" value="1"/>
</dbReference>
<evidence type="ECO:0000313" key="4">
    <source>
        <dbReference type="EMBL" id="SNS61841.1"/>
    </source>
</evidence>
<dbReference type="AlphaFoldDB" id="A0A239FY45"/>
<evidence type="ECO:0000259" key="3">
    <source>
        <dbReference type="PROSITE" id="PS51462"/>
    </source>
</evidence>
<keyword evidence="5" id="KW-1185">Reference proteome</keyword>
<feature type="domain" description="Nudix hydrolase" evidence="3">
    <location>
        <begin position="2"/>
        <end position="130"/>
    </location>
</feature>
<protein>
    <submittedName>
        <fullName evidence="4">8-oxo-dGTP pyrophosphatase MutT, NUDIX family</fullName>
    </submittedName>
</protein>
<dbReference type="GO" id="GO:0016787">
    <property type="term" value="F:hydrolase activity"/>
    <property type="evidence" value="ECO:0007669"/>
    <property type="project" value="UniProtKB-KW"/>
</dbReference>
<reference evidence="5" key="1">
    <citation type="submission" date="2017-06" db="EMBL/GenBank/DDBJ databases">
        <authorList>
            <person name="Varghese N."/>
            <person name="Submissions S."/>
        </authorList>
    </citation>
    <scope>NUCLEOTIDE SEQUENCE [LARGE SCALE GENOMIC DNA]</scope>
    <source>
        <strain evidence="5">DSM 22348</strain>
    </source>
</reference>
<dbReference type="PROSITE" id="PS51462">
    <property type="entry name" value="NUDIX"/>
    <property type="match status" value="1"/>
</dbReference>
<dbReference type="RefSeq" id="WP_042126728.1">
    <property type="nucleotide sequence ID" value="NZ_FZOL01000011.1"/>
</dbReference>
<organism evidence="4 5">
    <name type="scientific">Pseudomonas japonica</name>
    <dbReference type="NCBI Taxonomy" id="256466"/>
    <lineage>
        <taxon>Bacteria</taxon>
        <taxon>Pseudomonadati</taxon>
        <taxon>Pseudomonadota</taxon>
        <taxon>Gammaproteobacteria</taxon>
        <taxon>Pseudomonadales</taxon>
        <taxon>Pseudomonadaceae</taxon>
        <taxon>Pseudomonas</taxon>
    </lineage>
</organism>
<gene>
    <name evidence="4" type="ORF">SAMN05444352_11154</name>
</gene>
<dbReference type="EMBL" id="FZOL01000011">
    <property type="protein sequence ID" value="SNS61841.1"/>
    <property type="molecule type" value="Genomic_DNA"/>
</dbReference>
<dbReference type="PROSITE" id="PS00893">
    <property type="entry name" value="NUDIX_BOX"/>
    <property type="match status" value="1"/>
</dbReference>
<evidence type="ECO:0000313" key="5">
    <source>
        <dbReference type="Proteomes" id="UP000198407"/>
    </source>
</evidence>
<name>A0A239FY45_9PSED</name>
<proteinExistence type="predicted"/>
<keyword evidence="2" id="KW-0378">Hydrolase</keyword>
<accession>A0A239FY45</accession>
<dbReference type="STRING" id="1215104.GCA_000730585_01992"/>
<sequence length="137" mass="15578">MLPNKACVVLLDDARRLLLFRHPRGDVQLVKGTIEADEAPDHAALRELKEESGITPARVLRDLGCWNAGHRDQVWSFHLCATDLALPEQWSHQTEDDNGHVFAFFWAPLDDLPFDECHPLFRRALSYVLEALDKPAP</sequence>
<evidence type="ECO:0000256" key="2">
    <source>
        <dbReference type="ARBA" id="ARBA00022801"/>
    </source>
</evidence>
<comment type="cofactor">
    <cofactor evidence="1">
        <name>Mg(2+)</name>
        <dbReference type="ChEBI" id="CHEBI:18420"/>
    </cofactor>
</comment>
<dbReference type="OrthoDB" id="6717368at2"/>
<dbReference type="InterPro" id="IPR015797">
    <property type="entry name" value="NUDIX_hydrolase-like_dom_sf"/>
</dbReference>
<dbReference type="InterPro" id="IPR000086">
    <property type="entry name" value="NUDIX_hydrolase_dom"/>
</dbReference>
<dbReference type="InterPro" id="IPR020084">
    <property type="entry name" value="NUDIX_hydrolase_CS"/>
</dbReference>
<dbReference type="Gene3D" id="3.90.79.10">
    <property type="entry name" value="Nucleoside Triphosphate Pyrophosphohydrolase"/>
    <property type="match status" value="1"/>
</dbReference>
<dbReference type="Proteomes" id="UP000198407">
    <property type="component" value="Unassembled WGS sequence"/>
</dbReference>
<dbReference type="SUPFAM" id="SSF55811">
    <property type="entry name" value="Nudix"/>
    <property type="match status" value="1"/>
</dbReference>
<evidence type="ECO:0000256" key="1">
    <source>
        <dbReference type="ARBA" id="ARBA00001946"/>
    </source>
</evidence>
<dbReference type="Pfam" id="PF00293">
    <property type="entry name" value="NUDIX"/>
    <property type="match status" value="1"/>
</dbReference>